<dbReference type="PANTHER" id="PTHR33823">
    <property type="entry name" value="RNA POLYMERASE-BINDING TRANSCRIPTION FACTOR DKSA-RELATED"/>
    <property type="match status" value="1"/>
</dbReference>
<name>A0ABP5W7C7_9ACTN</name>
<keyword evidence="2" id="KW-0863">Zinc-finger</keyword>
<feature type="domain" description="Zinc finger DksA/TraR C4-type" evidence="5">
    <location>
        <begin position="72"/>
        <end position="107"/>
    </location>
</feature>
<evidence type="ECO:0000259" key="5">
    <source>
        <dbReference type="Pfam" id="PF01258"/>
    </source>
</evidence>
<proteinExistence type="predicted"/>
<keyword evidence="1" id="KW-0479">Metal-binding</keyword>
<evidence type="ECO:0000256" key="1">
    <source>
        <dbReference type="ARBA" id="ARBA00022723"/>
    </source>
</evidence>
<dbReference type="InterPro" id="IPR000962">
    <property type="entry name" value="Znf_DskA_TraR"/>
</dbReference>
<evidence type="ECO:0000256" key="4">
    <source>
        <dbReference type="PROSITE-ProRule" id="PRU00510"/>
    </source>
</evidence>
<dbReference type="PANTHER" id="PTHR33823:SF4">
    <property type="entry name" value="GENERAL STRESS PROTEIN 16O"/>
    <property type="match status" value="1"/>
</dbReference>
<evidence type="ECO:0000313" key="6">
    <source>
        <dbReference type="EMBL" id="GAA2419495.1"/>
    </source>
</evidence>
<evidence type="ECO:0000256" key="3">
    <source>
        <dbReference type="ARBA" id="ARBA00022833"/>
    </source>
</evidence>
<gene>
    <name evidence="6" type="ORF">GCM10010191_33230</name>
</gene>
<sequence length="110" mass="11829">MDTATARTRLEATLAELDRSITILKGEHPERELSAADAGSNLSDSDRVEAALESLGRHRNAVDAALARISAGTYGRCLGCGKPVPEGRLEVRPEAARCVTCQSKHDRAMR</sequence>
<dbReference type="RefSeq" id="WP_344589868.1">
    <property type="nucleotide sequence ID" value="NZ_BAAARW010000012.1"/>
</dbReference>
<dbReference type="PROSITE" id="PS51128">
    <property type="entry name" value="ZF_DKSA_2"/>
    <property type="match status" value="1"/>
</dbReference>
<dbReference type="Pfam" id="PF01258">
    <property type="entry name" value="zf-dskA_traR"/>
    <property type="match status" value="1"/>
</dbReference>
<dbReference type="SUPFAM" id="SSF57716">
    <property type="entry name" value="Glucocorticoid receptor-like (DNA-binding domain)"/>
    <property type="match status" value="1"/>
</dbReference>
<accession>A0ABP5W7C7</accession>
<dbReference type="Gene3D" id="1.20.120.910">
    <property type="entry name" value="DksA, coiled-coil domain"/>
    <property type="match status" value="1"/>
</dbReference>
<dbReference type="EMBL" id="BAAARW010000012">
    <property type="protein sequence ID" value="GAA2419495.1"/>
    <property type="molecule type" value="Genomic_DNA"/>
</dbReference>
<evidence type="ECO:0000256" key="2">
    <source>
        <dbReference type="ARBA" id="ARBA00022771"/>
    </source>
</evidence>
<evidence type="ECO:0000313" key="7">
    <source>
        <dbReference type="Proteomes" id="UP001501231"/>
    </source>
</evidence>
<reference evidence="7" key="1">
    <citation type="journal article" date="2019" name="Int. J. Syst. Evol. Microbiol.">
        <title>The Global Catalogue of Microorganisms (GCM) 10K type strain sequencing project: providing services to taxonomists for standard genome sequencing and annotation.</title>
        <authorList>
            <consortium name="The Broad Institute Genomics Platform"/>
            <consortium name="The Broad Institute Genome Sequencing Center for Infectious Disease"/>
            <person name="Wu L."/>
            <person name="Ma J."/>
        </authorList>
    </citation>
    <scope>NUCLEOTIDE SEQUENCE [LARGE SCALE GENOMIC DNA]</scope>
    <source>
        <strain evidence="7">JCM 3325</strain>
    </source>
</reference>
<feature type="zinc finger region" description="dksA C4-type" evidence="4">
    <location>
        <begin position="77"/>
        <end position="101"/>
    </location>
</feature>
<dbReference type="Proteomes" id="UP001501231">
    <property type="component" value="Unassembled WGS sequence"/>
</dbReference>
<keyword evidence="7" id="KW-1185">Reference proteome</keyword>
<comment type="caution">
    <text evidence="6">The sequence shown here is derived from an EMBL/GenBank/DDBJ whole genome shotgun (WGS) entry which is preliminary data.</text>
</comment>
<protein>
    <recommendedName>
        <fullName evidence="5">Zinc finger DksA/TraR C4-type domain-containing protein</fullName>
    </recommendedName>
</protein>
<organism evidence="6 7">
    <name type="scientific">Actinomadura vinacea</name>
    <dbReference type="NCBI Taxonomy" id="115336"/>
    <lineage>
        <taxon>Bacteria</taxon>
        <taxon>Bacillati</taxon>
        <taxon>Actinomycetota</taxon>
        <taxon>Actinomycetes</taxon>
        <taxon>Streptosporangiales</taxon>
        <taxon>Thermomonosporaceae</taxon>
        <taxon>Actinomadura</taxon>
    </lineage>
</organism>
<keyword evidence="3" id="KW-0862">Zinc</keyword>